<proteinExistence type="predicted"/>
<dbReference type="EMBL" id="CAJOBJ010043652">
    <property type="protein sequence ID" value="CAF4338827.1"/>
    <property type="molecule type" value="Genomic_DNA"/>
</dbReference>
<evidence type="ECO:0000313" key="2">
    <source>
        <dbReference type="Proteomes" id="UP000681720"/>
    </source>
</evidence>
<evidence type="ECO:0000313" key="1">
    <source>
        <dbReference type="EMBL" id="CAF4338827.1"/>
    </source>
</evidence>
<organism evidence="1 2">
    <name type="scientific">Rotaria magnacalcarata</name>
    <dbReference type="NCBI Taxonomy" id="392030"/>
    <lineage>
        <taxon>Eukaryota</taxon>
        <taxon>Metazoa</taxon>
        <taxon>Spiralia</taxon>
        <taxon>Gnathifera</taxon>
        <taxon>Rotifera</taxon>
        <taxon>Eurotatoria</taxon>
        <taxon>Bdelloidea</taxon>
        <taxon>Philodinida</taxon>
        <taxon>Philodinidae</taxon>
        <taxon>Rotaria</taxon>
    </lineage>
</organism>
<gene>
    <name evidence="1" type="ORF">GIL414_LOCUS27464</name>
</gene>
<name>A0A8S2UL33_9BILA</name>
<accession>A0A8S2UL33</accession>
<sequence>MDNYMNGGDTKEDFPNQ</sequence>
<protein>
    <submittedName>
        <fullName evidence="1">Uncharacterized protein</fullName>
    </submittedName>
</protein>
<dbReference type="AlphaFoldDB" id="A0A8S2UL33"/>
<reference evidence="1" key="1">
    <citation type="submission" date="2021-02" db="EMBL/GenBank/DDBJ databases">
        <authorList>
            <person name="Nowell W R."/>
        </authorList>
    </citation>
    <scope>NUCLEOTIDE SEQUENCE</scope>
</reference>
<dbReference type="Proteomes" id="UP000681720">
    <property type="component" value="Unassembled WGS sequence"/>
</dbReference>
<comment type="caution">
    <text evidence="1">The sequence shown here is derived from an EMBL/GenBank/DDBJ whole genome shotgun (WGS) entry which is preliminary data.</text>
</comment>
<feature type="non-terminal residue" evidence="1">
    <location>
        <position position="17"/>
    </location>
</feature>